<dbReference type="Proteomes" id="UP000053989">
    <property type="component" value="Unassembled WGS sequence"/>
</dbReference>
<gene>
    <name evidence="1" type="ORF">SCLCIDRAFT_30836</name>
</gene>
<proteinExistence type="predicted"/>
<dbReference type="InParanoid" id="A0A0C2YYV7"/>
<name>A0A0C2YYV7_9AGAM</name>
<evidence type="ECO:0000313" key="2">
    <source>
        <dbReference type="Proteomes" id="UP000053989"/>
    </source>
</evidence>
<protein>
    <submittedName>
        <fullName evidence="1">Uncharacterized protein</fullName>
    </submittedName>
</protein>
<organism evidence="1 2">
    <name type="scientific">Scleroderma citrinum Foug A</name>
    <dbReference type="NCBI Taxonomy" id="1036808"/>
    <lineage>
        <taxon>Eukaryota</taxon>
        <taxon>Fungi</taxon>
        <taxon>Dikarya</taxon>
        <taxon>Basidiomycota</taxon>
        <taxon>Agaricomycotina</taxon>
        <taxon>Agaricomycetes</taxon>
        <taxon>Agaricomycetidae</taxon>
        <taxon>Boletales</taxon>
        <taxon>Sclerodermatineae</taxon>
        <taxon>Sclerodermataceae</taxon>
        <taxon>Scleroderma</taxon>
    </lineage>
</organism>
<dbReference type="HOGENOM" id="CLU_1448524_0_0_1"/>
<dbReference type="AlphaFoldDB" id="A0A0C2YYV7"/>
<reference evidence="2" key="2">
    <citation type="submission" date="2015-01" db="EMBL/GenBank/DDBJ databases">
        <title>Evolutionary Origins and Diversification of the Mycorrhizal Mutualists.</title>
        <authorList>
            <consortium name="DOE Joint Genome Institute"/>
            <consortium name="Mycorrhizal Genomics Consortium"/>
            <person name="Kohler A."/>
            <person name="Kuo A."/>
            <person name="Nagy L.G."/>
            <person name="Floudas D."/>
            <person name="Copeland A."/>
            <person name="Barry K.W."/>
            <person name="Cichocki N."/>
            <person name="Veneault-Fourrey C."/>
            <person name="LaButti K."/>
            <person name="Lindquist E.A."/>
            <person name="Lipzen A."/>
            <person name="Lundell T."/>
            <person name="Morin E."/>
            <person name="Murat C."/>
            <person name="Riley R."/>
            <person name="Ohm R."/>
            <person name="Sun H."/>
            <person name="Tunlid A."/>
            <person name="Henrissat B."/>
            <person name="Grigoriev I.V."/>
            <person name="Hibbett D.S."/>
            <person name="Martin F."/>
        </authorList>
    </citation>
    <scope>NUCLEOTIDE SEQUENCE [LARGE SCALE GENOMIC DNA]</scope>
    <source>
        <strain evidence="2">Foug A</strain>
    </source>
</reference>
<evidence type="ECO:0000313" key="1">
    <source>
        <dbReference type="EMBL" id="KIM54788.1"/>
    </source>
</evidence>
<dbReference type="EMBL" id="KN822147">
    <property type="protein sequence ID" value="KIM54788.1"/>
    <property type="molecule type" value="Genomic_DNA"/>
</dbReference>
<sequence length="187" mass="20312">MECVPSPKLVDLPEDNSETQLVKLSECTLQGQEKLLMLKAKEEAKKRKAKVRCQEEKEKERVEAQVAKVAMQQATAQLVPSAGLSRPLAWVPLGTDLAPGLKKSCDQCGKHGTKCEVRENAKVSRMKWKENATMALVLLRGGERQKRAKKVVAKVASAEEVEAALGGTISAGPSRPVATELVAQILD</sequence>
<keyword evidence="2" id="KW-1185">Reference proteome</keyword>
<accession>A0A0C2YYV7</accession>
<reference evidence="1 2" key="1">
    <citation type="submission" date="2014-04" db="EMBL/GenBank/DDBJ databases">
        <authorList>
            <consortium name="DOE Joint Genome Institute"/>
            <person name="Kuo A."/>
            <person name="Kohler A."/>
            <person name="Nagy L.G."/>
            <person name="Floudas D."/>
            <person name="Copeland A."/>
            <person name="Barry K.W."/>
            <person name="Cichocki N."/>
            <person name="Veneault-Fourrey C."/>
            <person name="LaButti K."/>
            <person name="Lindquist E.A."/>
            <person name="Lipzen A."/>
            <person name="Lundell T."/>
            <person name="Morin E."/>
            <person name="Murat C."/>
            <person name="Sun H."/>
            <person name="Tunlid A."/>
            <person name="Henrissat B."/>
            <person name="Grigoriev I.V."/>
            <person name="Hibbett D.S."/>
            <person name="Martin F."/>
            <person name="Nordberg H.P."/>
            <person name="Cantor M.N."/>
            <person name="Hua S.X."/>
        </authorList>
    </citation>
    <scope>NUCLEOTIDE SEQUENCE [LARGE SCALE GENOMIC DNA]</scope>
    <source>
        <strain evidence="1 2">Foug A</strain>
    </source>
</reference>